<organism evidence="1 2">
    <name type="scientific">Ramlibacter alkalitolerans</name>
    <dbReference type="NCBI Taxonomy" id="2039631"/>
    <lineage>
        <taxon>Bacteria</taxon>
        <taxon>Pseudomonadati</taxon>
        <taxon>Pseudomonadota</taxon>
        <taxon>Betaproteobacteria</taxon>
        <taxon>Burkholderiales</taxon>
        <taxon>Comamonadaceae</taxon>
        <taxon>Ramlibacter</taxon>
    </lineage>
</organism>
<proteinExistence type="predicted"/>
<dbReference type="EMBL" id="JAEQND010000022">
    <property type="protein sequence ID" value="MBL0428734.1"/>
    <property type="molecule type" value="Genomic_DNA"/>
</dbReference>
<reference evidence="1 2" key="1">
    <citation type="journal article" date="2017" name="Int. J. Syst. Evol. Microbiol.">
        <title>Ramlibacter alkalitolerans sp. nov., alkali-tolerant bacterium isolated from soil of ginseng.</title>
        <authorList>
            <person name="Lee D.H."/>
            <person name="Cha C.J."/>
        </authorList>
    </citation>
    <scope>NUCLEOTIDE SEQUENCE [LARGE SCALE GENOMIC DNA]</scope>
    <source>
        <strain evidence="1 2">KACC 19305</strain>
    </source>
</reference>
<dbReference type="Proteomes" id="UP000622707">
    <property type="component" value="Unassembled WGS sequence"/>
</dbReference>
<name>A0ABS1JWN6_9BURK</name>
<evidence type="ECO:0000313" key="2">
    <source>
        <dbReference type="Proteomes" id="UP000622707"/>
    </source>
</evidence>
<gene>
    <name evidence="1" type="ORF">JI746_26760</name>
</gene>
<keyword evidence="2" id="KW-1185">Reference proteome</keyword>
<accession>A0ABS1JWN6</accession>
<sequence length="114" mass="12993">MAWRIERIEQEPTKTLDAWMVLEVPLDGPEQPWTRHLVGFRLEGTKGQVSAPVEVFDPATRRAVTRSGTVYELGERPGVNADAFAVWGQWKHRFGIREERDVTMLVEALLAVVH</sequence>
<protein>
    <submittedName>
        <fullName evidence="1">Uncharacterized protein</fullName>
    </submittedName>
</protein>
<dbReference type="RefSeq" id="WP_201693374.1">
    <property type="nucleotide sequence ID" value="NZ_JAEQND010000022.1"/>
</dbReference>
<comment type="caution">
    <text evidence="1">The sequence shown here is derived from an EMBL/GenBank/DDBJ whole genome shotgun (WGS) entry which is preliminary data.</text>
</comment>
<evidence type="ECO:0000313" key="1">
    <source>
        <dbReference type="EMBL" id="MBL0428734.1"/>
    </source>
</evidence>